<evidence type="ECO:0000256" key="1">
    <source>
        <dbReference type="ARBA" id="ARBA00022737"/>
    </source>
</evidence>
<dbReference type="InterPro" id="IPR001119">
    <property type="entry name" value="SLH_dom"/>
</dbReference>
<evidence type="ECO:0000313" key="5">
    <source>
        <dbReference type="Proteomes" id="UP000000417"/>
    </source>
</evidence>
<dbReference type="InterPro" id="IPR013783">
    <property type="entry name" value="Ig-like_fold"/>
</dbReference>
<feature type="chain" id="PRO_5004269533" evidence="2">
    <location>
        <begin position="32"/>
        <end position="1291"/>
    </location>
</feature>
<evidence type="ECO:0000256" key="2">
    <source>
        <dbReference type="SAM" id="SignalP"/>
    </source>
</evidence>
<feature type="signal peptide" evidence="2">
    <location>
        <begin position="1"/>
        <end position="31"/>
    </location>
</feature>
<dbReference type="Pfam" id="PF09136">
    <property type="entry name" value="Glucodextran_B"/>
    <property type="match status" value="1"/>
</dbReference>
<dbReference type="Gene3D" id="2.60.40.10">
    <property type="entry name" value="Immunoglobulins"/>
    <property type="match status" value="2"/>
</dbReference>
<dbReference type="HOGENOM" id="CLU_262217_0_0_9"/>
<dbReference type="KEGG" id="sth:STH57"/>
<name>Q67TF1_SYMTH</name>
<dbReference type="Proteomes" id="UP000000417">
    <property type="component" value="Chromosome"/>
</dbReference>
<protein>
    <submittedName>
        <fullName evidence="4">Putative middle wall protein</fullName>
    </submittedName>
</protein>
<evidence type="ECO:0000259" key="3">
    <source>
        <dbReference type="PROSITE" id="PS51272"/>
    </source>
</evidence>
<organism evidence="4 5">
    <name type="scientific">Symbiobacterium thermophilum (strain DSM 24528 / JCM 14929 / IAM 14863 / T)</name>
    <dbReference type="NCBI Taxonomy" id="292459"/>
    <lineage>
        <taxon>Bacteria</taxon>
        <taxon>Bacillati</taxon>
        <taxon>Bacillota</taxon>
        <taxon>Clostridia</taxon>
        <taxon>Eubacteriales</taxon>
        <taxon>Symbiobacteriaceae</taxon>
        <taxon>Symbiobacterium</taxon>
    </lineage>
</organism>
<keyword evidence="5" id="KW-1185">Reference proteome</keyword>
<accession>Q67TF1</accession>
<reference evidence="4 5" key="1">
    <citation type="journal article" date="2004" name="Nucleic Acids Res.">
        <title>Genome sequence of Symbiobacterium thermophilum, an uncultivable bacterium that depends on microbial commensalism.</title>
        <authorList>
            <person name="Ueda K."/>
            <person name="Yamashita A."/>
            <person name="Ishikawa J."/>
            <person name="Shimada M."/>
            <person name="Watsuji T."/>
            <person name="Morimura K."/>
            <person name="Ikeda H."/>
            <person name="Hattori M."/>
            <person name="Beppu T."/>
        </authorList>
    </citation>
    <scope>NUCLEOTIDE SEQUENCE [LARGE SCALE GENOMIC DNA]</scope>
    <source>
        <strain evidence="5">T / IAM 14863</strain>
    </source>
</reference>
<proteinExistence type="predicted"/>
<dbReference type="Pfam" id="PF00395">
    <property type="entry name" value="SLH"/>
    <property type="match status" value="2"/>
</dbReference>
<dbReference type="STRING" id="292459.STH57"/>
<dbReference type="EMBL" id="AP006840">
    <property type="protein sequence ID" value="BAD39042.1"/>
    <property type="molecule type" value="Genomic_DNA"/>
</dbReference>
<gene>
    <name evidence="4" type="ordered locus">STH57</name>
</gene>
<sequence length="1291" mass="134541">MPTMSRVLKRSWLATLVCLCLLISTLAPALAATPAGPSSQDEAIEFLKLYGIVQGDEYGRINADANITRAELAKIAVAANGQAELAPLLASAVRFADSRGHWGAGYIELGARMGLLRGRDANNFDPNANISYAEVYTILLRMVGREPLGPWDPVTIMRTAAELGLAPSVGAEALANLPAVRGVIFESLARAMTTLPLADGKTLAQKHFDDQPPVLTLSGSIPEATVAESVTISGTATGAKAVLVNGVQAVFQNGQFSAVVPLQPGPNAITVEAYDLAGNVARQTITVTQGGEVASISISGPTQVNAGESITLNVVAKDAQGRTMPNSLLTATVSGNMGTFDVATGKFTAGTKAGMATITLASGSVTQTYQVAVLGQAAEAAGLRIRPVQAGAFTAGRTGKIEVEVVDAEGNLVAYDGGRNVILSTRDSGLTIVNSVAQTVGGVATFEVKADEVGSYTVTASAIGLNSDALDVNFASSTRIVLVPTTEGPYKADGTTPVRLRVELQNEAGNPVTNNSGSAIVIELDTTSDDATVTRTVTIASGARSAEATVTPGVKAETVTVRGIVTSGQPYSVIPVSLRFQEVQVGRPAKFEVGGAYATRYPGALIELRVAVVDAQGNLVPDGSYAFQVEVTTSNNDKIVDGLPEGVTLYLGNTGFVPVADATGGVVARTRNGTAFLTLGYGKSGTVNVKVVGVRATTDAIADNGEVGSASSGVGLTGQTTATYVGSLTDARLRLTAEVPSANVTDMEKGVLRASASSSIKIKARIYDDTDGLMPIDGGTVTLTRQTGGAGATRVAGSPDHIATARIVNGVAEFTVYGTGKTGTDVWEATFGNATSDTIEITAVNSAPGQPEIVRTYGDKNKVSDRVQPSDDYLVLELNLTNVPGGYAKVFRSGSSTPIYAGEIKDATSNPHVLVPRKALPSSDRYYVVVNNGYGDSAKSDLYPWDSSERVIVETPLKVNISRVRWSASANDGLKLTVTASGVQSSGYLDPTLLYLENQSASPRYRRYLGGASCTVSNGSFTCDLSGLGFTADDFYGKVLLGTEPGWYVRDASGQVAADEENLSDNYVSPTPYLEYAAIEKNADGSGRVYLYGSGFSGATIYPHRLMIGAVALGTSSDWVRPTSSTQASFTISKDTMAAIAASGASSLSGEAGWLVSSGDNSLPVMAVPIRAHVTVRAVSYNPQTDTITLHGSGFQDGAVHLNALMVVTVATKDSSNPDVIVDLSSDVESFEVTANAIHFKLKDTVADRLETVNSQGRYTYSRNVVLKSYGNWFTSDGRFAPDLPDLLMAW</sequence>
<keyword evidence="2" id="KW-0732">Signal</keyword>
<keyword evidence="1" id="KW-0677">Repeat</keyword>
<evidence type="ECO:0000313" key="4">
    <source>
        <dbReference type="EMBL" id="BAD39042.1"/>
    </source>
</evidence>
<feature type="domain" description="SLH" evidence="3">
    <location>
        <begin position="90"/>
        <end position="153"/>
    </location>
</feature>
<dbReference type="PROSITE" id="PS51272">
    <property type="entry name" value="SLH"/>
    <property type="match status" value="1"/>
</dbReference>
<dbReference type="eggNOG" id="COG2373">
    <property type="taxonomic scope" value="Bacteria"/>
</dbReference>